<dbReference type="AlphaFoldDB" id="A0A6I6JZW0"/>
<dbReference type="EMBL" id="CP046401">
    <property type="protein sequence ID" value="QGY43184.1"/>
    <property type="molecule type" value="Genomic_DNA"/>
</dbReference>
<keyword evidence="1" id="KW-0812">Transmembrane</keyword>
<evidence type="ECO:0000313" key="3">
    <source>
        <dbReference type="Proteomes" id="UP000428260"/>
    </source>
</evidence>
<evidence type="ECO:0008006" key="4">
    <source>
        <dbReference type="Google" id="ProtNLM"/>
    </source>
</evidence>
<sequence length="126" mass="14203">MNLFLRLGTSIVILALLSYTVAIFSEQRKKRIDKTVLIFLTLGVLLDITATTFMILGSSKGGFTLHGILGYSSLLAMFTDAVLIWRQKTKKGLHSYVPAKLHLYSRYAYLWWLIAFITGGLLVAFR</sequence>
<reference evidence="2 3" key="1">
    <citation type="submission" date="2019-11" db="EMBL/GenBank/DDBJ databases">
        <authorList>
            <person name="Zheng R.K."/>
            <person name="Sun C.M."/>
        </authorList>
    </citation>
    <scope>NUCLEOTIDE SEQUENCE [LARGE SCALE GENOMIC DNA]</scope>
    <source>
        <strain evidence="2 3">WC007</strain>
    </source>
</reference>
<dbReference type="RefSeq" id="WP_158864064.1">
    <property type="nucleotide sequence ID" value="NZ_CP046401.1"/>
</dbReference>
<gene>
    <name evidence="2" type="ORF">GM418_05775</name>
</gene>
<keyword evidence="3" id="KW-1185">Reference proteome</keyword>
<accession>A0A6I6JZW0</accession>
<feature type="transmembrane region" description="Helical" evidence="1">
    <location>
        <begin position="36"/>
        <end position="56"/>
    </location>
</feature>
<dbReference type="KEGG" id="mcos:GM418_05775"/>
<proteinExistence type="predicted"/>
<name>A0A6I6JZW0_9BACT</name>
<organism evidence="2 3">
    <name type="scientific">Maribellus comscasis</name>
    <dbReference type="NCBI Taxonomy" id="2681766"/>
    <lineage>
        <taxon>Bacteria</taxon>
        <taxon>Pseudomonadati</taxon>
        <taxon>Bacteroidota</taxon>
        <taxon>Bacteroidia</taxon>
        <taxon>Marinilabiliales</taxon>
        <taxon>Prolixibacteraceae</taxon>
        <taxon>Maribellus</taxon>
    </lineage>
</organism>
<dbReference type="Proteomes" id="UP000428260">
    <property type="component" value="Chromosome"/>
</dbReference>
<evidence type="ECO:0000313" key="2">
    <source>
        <dbReference type="EMBL" id="QGY43184.1"/>
    </source>
</evidence>
<keyword evidence="1" id="KW-1133">Transmembrane helix</keyword>
<feature type="transmembrane region" description="Helical" evidence="1">
    <location>
        <begin position="68"/>
        <end position="86"/>
    </location>
</feature>
<evidence type="ECO:0000256" key="1">
    <source>
        <dbReference type="SAM" id="Phobius"/>
    </source>
</evidence>
<feature type="transmembrane region" description="Helical" evidence="1">
    <location>
        <begin position="107"/>
        <end position="125"/>
    </location>
</feature>
<feature type="transmembrane region" description="Helical" evidence="1">
    <location>
        <begin position="6"/>
        <end position="24"/>
    </location>
</feature>
<protein>
    <recommendedName>
        <fullName evidence="4">DUF420 domain-containing protein</fullName>
    </recommendedName>
</protein>
<keyword evidence="1" id="KW-0472">Membrane</keyword>